<gene>
    <name evidence="1" type="ORF">PPSIR1_19209</name>
</gene>
<comment type="caution">
    <text evidence="1">The sequence shown here is derived from an EMBL/GenBank/DDBJ whole genome shotgun (WGS) entry which is preliminary data.</text>
</comment>
<dbReference type="EMBL" id="ABCS01000037">
    <property type="protein sequence ID" value="EDM77969.1"/>
    <property type="molecule type" value="Genomic_DNA"/>
</dbReference>
<organism evidence="1 2">
    <name type="scientific">Plesiocystis pacifica SIR-1</name>
    <dbReference type="NCBI Taxonomy" id="391625"/>
    <lineage>
        <taxon>Bacteria</taxon>
        <taxon>Pseudomonadati</taxon>
        <taxon>Myxococcota</taxon>
        <taxon>Polyangia</taxon>
        <taxon>Nannocystales</taxon>
        <taxon>Nannocystaceae</taxon>
        <taxon>Plesiocystis</taxon>
    </lineage>
</organism>
<proteinExistence type="predicted"/>
<keyword evidence="2" id="KW-1185">Reference proteome</keyword>
<sequence>MVVPGVGVELALALSEDAALPALEIHARLQDAIAAHVS</sequence>
<dbReference type="AlphaFoldDB" id="A6G807"/>
<protein>
    <submittedName>
        <fullName evidence="1">Uncharacterized protein</fullName>
    </submittedName>
</protein>
<dbReference type="Proteomes" id="UP000005801">
    <property type="component" value="Unassembled WGS sequence"/>
</dbReference>
<name>A6G807_9BACT</name>
<evidence type="ECO:0000313" key="2">
    <source>
        <dbReference type="Proteomes" id="UP000005801"/>
    </source>
</evidence>
<reference evidence="1 2" key="1">
    <citation type="submission" date="2007-06" db="EMBL/GenBank/DDBJ databases">
        <authorList>
            <person name="Shimkets L."/>
            <person name="Ferriera S."/>
            <person name="Johnson J."/>
            <person name="Kravitz S."/>
            <person name="Beeson K."/>
            <person name="Sutton G."/>
            <person name="Rogers Y.-H."/>
            <person name="Friedman R."/>
            <person name="Frazier M."/>
            <person name="Venter J.C."/>
        </authorList>
    </citation>
    <scope>NUCLEOTIDE SEQUENCE [LARGE SCALE GENOMIC DNA]</scope>
    <source>
        <strain evidence="1 2">SIR-1</strain>
    </source>
</reference>
<dbReference type="STRING" id="391625.PPSIR1_19209"/>
<accession>A6G807</accession>
<evidence type="ECO:0000313" key="1">
    <source>
        <dbReference type="EMBL" id="EDM77969.1"/>
    </source>
</evidence>